<reference evidence="3 4" key="1">
    <citation type="submission" date="2016-07" db="EMBL/GenBank/DDBJ databases">
        <title>Draft genome of the white-rot fungus Obba rivulosa 3A-2.</title>
        <authorList>
            <consortium name="DOE Joint Genome Institute"/>
            <person name="Miettinen O."/>
            <person name="Riley R."/>
            <person name="Acob R."/>
            <person name="Barry K."/>
            <person name="Cullen D."/>
            <person name="De Vries R."/>
            <person name="Hainaut M."/>
            <person name="Hatakka A."/>
            <person name="Henrissat B."/>
            <person name="Hilden K."/>
            <person name="Kuo R."/>
            <person name="Labutti K."/>
            <person name="Lipzen A."/>
            <person name="Makela M.R."/>
            <person name="Sandor L."/>
            <person name="Spatafora J.W."/>
            <person name="Grigoriev I.V."/>
            <person name="Hibbett D.S."/>
        </authorList>
    </citation>
    <scope>NUCLEOTIDE SEQUENCE [LARGE SCALE GENOMIC DNA]</scope>
    <source>
        <strain evidence="3 4">3A-2</strain>
    </source>
</reference>
<dbReference type="GO" id="GO:0005737">
    <property type="term" value="C:cytoplasm"/>
    <property type="evidence" value="ECO:0007669"/>
    <property type="project" value="TreeGrafter"/>
</dbReference>
<gene>
    <name evidence="3" type="ORF">OBBRIDRAFT_184583</name>
</gene>
<accession>A0A8E2AMQ1</accession>
<dbReference type="Pfam" id="PF00656">
    <property type="entry name" value="Peptidase_C14"/>
    <property type="match status" value="1"/>
</dbReference>
<dbReference type="Gene3D" id="3.40.50.1460">
    <property type="match status" value="1"/>
</dbReference>
<feature type="domain" description="Peptidase C14 caspase" evidence="2">
    <location>
        <begin position="6"/>
        <end position="242"/>
    </location>
</feature>
<dbReference type="OrthoDB" id="3223806at2759"/>
<dbReference type="EMBL" id="KV722501">
    <property type="protein sequence ID" value="OCH87053.1"/>
    <property type="molecule type" value="Genomic_DNA"/>
</dbReference>
<protein>
    <recommendedName>
        <fullName evidence="2">Peptidase C14 caspase domain-containing protein</fullName>
    </recommendedName>
</protein>
<keyword evidence="4" id="KW-1185">Reference proteome</keyword>
<dbReference type="GO" id="GO:0004197">
    <property type="term" value="F:cysteine-type endopeptidase activity"/>
    <property type="evidence" value="ECO:0007669"/>
    <property type="project" value="InterPro"/>
</dbReference>
<comment type="similarity">
    <text evidence="1">Belongs to the peptidase C14B family.</text>
</comment>
<dbReference type="InterPro" id="IPR050452">
    <property type="entry name" value="Metacaspase"/>
</dbReference>
<evidence type="ECO:0000256" key="1">
    <source>
        <dbReference type="ARBA" id="ARBA00009005"/>
    </source>
</evidence>
<dbReference type="GO" id="GO:0006508">
    <property type="term" value="P:proteolysis"/>
    <property type="evidence" value="ECO:0007669"/>
    <property type="project" value="InterPro"/>
</dbReference>
<dbReference type="Proteomes" id="UP000250043">
    <property type="component" value="Unassembled WGS sequence"/>
</dbReference>
<sequence>MATNVFALVIGIDKYKSGNIWNLESCVDDAKNIKRWLTHDLDVPRDHICLLFDSAATKANIEDRFMNHLVNNPAIEPGDAILIYFAGHGSTVRAPPGWFSGRHTKVEVLCPYDHDTKDEKGRVAGISDRSLHSMLRDLCTTKGDNVTLILDTCFSLPLSDVGERSHVRYTPTIKASPDDLLSGLWKSAVAHGKEPLATRGFTGASLDTHVVLAACASGWVATESKGGGNLTHALLTLKDTAAMHKLAYSDMPSELHGLMDDHQQPVCTGRNVERILFDGVPFSEDAHYVSARSSDPEKLRIDAGAIHGVMEGTEFTVHHHNRRGSLNPPLATYSAVEVHPTWSLARSKSHSSTVSREGWARVTHWNNRIPFRVHVCKSLFSFLRRCRLCMSIASAPANASQKGAISMVRVKKAAQADISVKLRRRELVVERHDGLVASNCRRIIHLPSMQSRTDFKIVEEAAHFHLHLHRKNPQRPLLGLVSMELYRLDSVTWARTSGNLLVNGRAQIVDDDKASIYSVVLNNYSDHDLWPYLAYMDASGYGITMVYHPDSAQSSVPLRKHSTMVIGSGTVDSEALSFTLVEGANTGTGFLKLFVSTSFTPMTFIEQGPSSPSVPPAYNTSRKQAATKQDEFWDSVVACINVIRKPG</sequence>
<dbReference type="AlphaFoldDB" id="A0A8E2AMQ1"/>
<dbReference type="PANTHER" id="PTHR48104:SF30">
    <property type="entry name" value="METACASPASE-1"/>
    <property type="match status" value="1"/>
</dbReference>
<name>A0A8E2AMQ1_9APHY</name>
<evidence type="ECO:0000313" key="3">
    <source>
        <dbReference type="EMBL" id="OCH87053.1"/>
    </source>
</evidence>
<dbReference type="InterPro" id="IPR011600">
    <property type="entry name" value="Pept_C14_caspase"/>
</dbReference>
<dbReference type="PANTHER" id="PTHR48104">
    <property type="entry name" value="METACASPASE-4"/>
    <property type="match status" value="1"/>
</dbReference>
<organism evidence="3 4">
    <name type="scientific">Obba rivulosa</name>
    <dbReference type="NCBI Taxonomy" id="1052685"/>
    <lineage>
        <taxon>Eukaryota</taxon>
        <taxon>Fungi</taxon>
        <taxon>Dikarya</taxon>
        <taxon>Basidiomycota</taxon>
        <taxon>Agaricomycotina</taxon>
        <taxon>Agaricomycetes</taxon>
        <taxon>Polyporales</taxon>
        <taxon>Gelatoporiaceae</taxon>
        <taxon>Obba</taxon>
    </lineage>
</organism>
<evidence type="ECO:0000259" key="2">
    <source>
        <dbReference type="Pfam" id="PF00656"/>
    </source>
</evidence>
<proteinExistence type="inferred from homology"/>
<evidence type="ECO:0000313" key="4">
    <source>
        <dbReference type="Proteomes" id="UP000250043"/>
    </source>
</evidence>